<evidence type="ECO:0000256" key="1">
    <source>
        <dbReference type="ARBA" id="ARBA00022729"/>
    </source>
</evidence>
<reference evidence="4" key="1">
    <citation type="submission" date="2022-07" db="EMBL/GenBank/DDBJ databases">
        <title>Description and genome-wide analysis of Profundicola chukchiensis gen. nov., sp. nov., marine bacteria isolated from bottom sediments of the Chukchi Sea.</title>
        <authorList>
            <person name="Romanenko L."/>
            <person name="Otstavnykh N."/>
            <person name="Kurilenko V."/>
            <person name="Eremeev V."/>
            <person name="Velansky P."/>
            <person name="Mikhailov V."/>
            <person name="Isaeva M."/>
        </authorList>
    </citation>
    <scope>NUCLEOTIDE SEQUENCE</scope>
    <source>
        <strain evidence="4">KMM 9713</strain>
    </source>
</reference>
<dbReference type="AlphaFoldDB" id="A0A9X4MZH8"/>
<feature type="chain" id="PRO_5040917619" evidence="2">
    <location>
        <begin position="24"/>
        <end position="161"/>
    </location>
</feature>
<evidence type="ECO:0000313" key="4">
    <source>
        <dbReference type="EMBL" id="MDG4945695.1"/>
    </source>
</evidence>
<evidence type="ECO:0000259" key="3">
    <source>
        <dbReference type="Pfam" id="PF18962"/>
    </source>
</evidence>
<dbReference type="Pfam" id="PF18962">
    <property type="entry name" value="Por_Secre_tail"/>
    <property type="match status" value="1"/>
</dbReference>
<comment type="caution">
    <text evidence="4">The sequence shown here is derived from an EMBL/GenBank/DDBJ whole genome shotgun (WGS) entry which is preliminary data.</text>
</comment>
<proteinExistence type="predicted"/>
<dbReference type="EMBL" id="JANCMU010000002">
    <property type="protein sequence ID" value="MDG4945695.1"/>
    <property type="molecule type" value="Genomic_DNA"/>
</dbReference>
<sequence length="161" mass="17388">MQRKRLTMCAVLLLGMGLTGMQAQESINASGGDATGTAGSVSYSLGQVTYTTQDSSTGSVAQGVQQAFEISVLGVEDLVNKDIQLAAYPNPTSDFLKLLVKEDNLSDLSFQMFDAQGRLLLANEIKDQQTLINMSSLPTATYFIKVSQAQKPLKTFKILKK</sequence>
<name>A0A9X4MZH8_9FLAO</name>
<gene>
    <name evidence="4" type="ORF">NMK71_04655</name>
</gene>
<feature type="signal peptide" evidence="2">
    <location>
        <begin position="1"/>
        <end position="23"/>
    </location>
</feature>
<dbReference type="InterPro" id="IPR026444">
    <property type="entry name" value="Secre_tail"/>
</dbReference>
<protein>
    <submittedName>
        <fullName evidence="4">T9SS type A sorting domain-containing protein</fullName>
    </submittedName>
</protein>
<organism evidence="4 5">
    <name type="scientific">Profundicola chukchiensis</name>
    <dbReference type="NCBI Taxonomy" id="2961959"/>
    <lineage>
        <taxon>Bacteria</taxon>
        <taxon>Pseudomonadati</taxon>
        <taxon>Bacteroidota</taxon>
        <taxon>Flavobacteriia</taxon>
        <taxon>Flavobacteriales</taxon>
        <taxon>Weeksellaceae</taxon>
        <taxon>Profundicola</taxon>
    </lineage>
</organism>
<evidence type="ECO:0000256" key="2">
    <source>
        <dbReference type="SAM" id="SignalP"/>
    </source>
</evidence>
<dbReference type="NCBIfam" id="TIGR04183">
    <property type="entry name" value="Por_Secre_tail"/>
    <property type="match status" value="1"/>
</dbReference>
<evidence type="ECO:0000313" key="5">
    <source>
        <dbReference type="Proteomes" id="UP001152599"/>
    </source>
</evidence>
<accession>A0A9X4MZH8</accession>
<keyword evidence="5" id="KW-1185">Reference proteome</keyword>
<dbReference type="Proteomes" id="UP001152599">
    <property type="component" value="Unassembled WGS sequence"/>
</dbReference>
<keyword evidence="1 2" id="KW-0732">Signal</keyword>
<feature type="domain" description="Secretion system C-terminal sorting" evidence="3">
    <location>
        <begin position="88"/>
        <end position="151"/>
    </location>
</feature>
<dbReference type="RefSeq" id="WP_304420263.1">
    <property type="nucleotide sequence ID" value="NZ_JANCMU010000002.1"/>
</dbReference>